<protein>
    <submittedName>
        <fullName evidence="1">Uncharacterized protein</fullName>
    </submittedName>
</protein>
<dbReference type="VEuPathDB" id="VectorBase:AALB001940"/>
<dbReference type="AlphaFoldDB" id="A0A182F639"/>
<proteinExistence type="predicted"/>
<sequence length="212" mass="23078">MVRMHVKVYGQGAAISLLRIVFGEGSAINMAKGLILAVVGCLCIFGLLEAAPQFGQLVEIEKEIDSIPVTTEEPSTTTDPYEKLAAAYTSKTPTQGRISYSAGVHRFVIGPDEDPDKRLLQEYRDKFELRLPSSGHPSEYRIVHGTDADAQLVSATVETSASGIVRSSGSLQLGWTGAWKTCVALRHRVGWTCLWLREDGKPAKCARRVSTS</sequence>
<dbReference type="Proteomes" id="UP000069272">
    <property type="component" value="Chromosome 2L"/>
</dbReference>
<evidence type="ECO:0000313" key="1">
    <source>
        <dbReference type="EnsemblMetazoa" id="AALB001940-PA"/>
    </source>
</evidence>
<reference evidence="1" key="2">
    <citation type="submission" date="2022-08" db="UniProtKB">
        <authorList>
            <consortium name="EnsemblMetazoa"/>
        </authorList>
    </citation>
    <scope>IDENTIFICATION</scope>
    <source>
        <strain evidence="1">STECLA/ALBI9_A</strain>
    </source>
</reference>
<reference evidence="1 2" key="1">
    <citation type="journal article" date="2017" name="G3 (Bethesda)">
        <title>The Physical Genome Mapping of Anopheles albimanus Corrected Scaffold Misassemblies and Identified Interarm Rearrangements in Genus Anopheles.</title>
        <authorList>
            <person name="Artemov G.N."/>
            <person name="Peery A.N."/>
            <person name="Jiang X."/>
            <person name="Tu Z."/>
            <person name="Stegniy V.N."/>
            <person name="Sharakhova M.V."/>
            <person name="Sharakhov I.V."/>
        </authorList>
    </citation>
    <scope>NUCLEOTIDE SEQUENCE [LARGE SCALE GENOMIC DNA]</scope>
    <source>
        <strain evidence="1 2">ALBI9_A</strain>
    </source>
</reference>
<accession>A0A182F639</accession>
<keyword evidence="2" id="KW-1185">Reference proteome</keyword>
<evidence type="ECO:0000313" key="2">
    <source>
        <dbReference type="Proteomes" id="UP000069272"/>
    </source>
</evidence>
<name>A0A182F639_ANOAL</name>
<dbReference type="VEuPathDB" id="VectorBase:AALB20_027650"/>
<organism evidence="1 2">
    <name type="scientific">Anopheles albimanus</name>
    <name type="common">New world malaria mosquito</name>
    <dbReference type="NCBI Taxonomy" id="7167"/>
    <lineage>
        <taxon>Eukaryota</taxon>
        <taxon>Metazoa</taxon>
        <taxon>Ecdysozoa</taxon>
        <taxon>Arthropoda</taxon>
        <taxon>Hexapoda</taxon>
        <taxon>Insecta</taxon>
        <taxon>Pterygota</taxon>
        <taxon>Neoptera</taxon>
        <taxon>Endopterygota</taxon>
        <taxon>Diptera</taxon>
        <taxon>Nematocera</taxon>
        <taxon>Culicoidea</taxon>
        <taxon>Culicidae</taxon>
        <taxon>Anophelinae</taxon>
        <taxon>Anopheles</taxon>
    </lineage>
</organism>
<dbReference type="EnsemblMetazoa" id="AALB001940-RA">
    <property type="protein sequence ID" value="AALB001940-PA"/>
    <property type="gene ID" value="AALB001940"/>
</dbReference>